<evidence type="ECO:0000313" key="7">
    <source>
        <dbReference type="Proteomes" id="UP000594059"/>
    </source>
</evidence>
<reference evidence="6 7" key="1">
    <citation type="submission" date="2020-10" db="EMBL/GenBank/DDBJ databases">
        <title>complete genome sequencing of Lysobacter sp. H21R20.</title>
        <authorList>
            <person name="Bae J.-W."/>
            <person name="Lee S.-Y."/>
        </authorList>
    </citation>
    <scope>NUCLEOTIDE SEQUENCE [LARGE SCALE GENOMIC DNA]</scope>
    <source>
        <strain evidence="6 7">H21R20</strain>
    </source>
</reference>
<comment type="similarity">
    <text evidence="2">Belongs to the RmuC family.</text>
</comment>
<keyword evidence="4" id="KW-0233">DNA recombination</keyword>
<name>A0A7S6UFW8_9GAMM</name>
<feature type="coiled-coil region" evidence="5">
    <location>
        <begin position="37"/>
        <end position="106"/>
    </location>
</feature>
<dbReference type="GO" id="GO:0006310">
    <property type="term" value="P:DNA recombination"/>
    <property type="evidence" value="ECO:0007669"/>
    <property type="project" value="UniProtKB-KW"/>
</dbReference>
<dbReference type="InterPro" id="IPR003798">
    <property type="entry name" value="DNA_recombination_RmuC"/>
</dbReference>
<dbReference type="Proteomes" id="UP000594059">
    <property type="component" value="Chromosome"/>
</dbReference>
<dbReference type="RefSeq" id="WP_193985193.1">
    <property type="nucleotide sequence ID" value="NZ_CP063656.1"/>
</dbReference>
<protein>
    <submittedName>
        <fullName evidence="6">DNA recombination protein RmuC</fullName>
    </submittedName>
</protein>
<gene>
    <name evidence="6" type="primary">rmuC</name>
    <name evidence="6" type="ORF">INQ41_00165</name>
</gene>
<organism evidence="6 7">
    <name type="scientific">Novilysobacter ciconiae</name>
    <dbReference type="NCBI Taxonomy" id="2781022"/>
    <lineage>
        <taxon>Bacteria</taxon>
        <taxon>Pseudomonadati</taxon>
        <taxon>Pseudomonadota</taxon>
        <taxon>Gammaproteobacteria</taxon>
        <taxon>Lysobacterales</taxon>
        <taxon>Lysobacteraceae</taxon>
        <taxon>Novilysobacter</taxon>
    </lineage>
</organism>
<comment type="function">
    <text evidence="1">Involved in DNA recombination.</text>
</comment>
<dbReference type="PANTHER" id="PTHR30563">
    <property type="entry name" value="DNA RECOMBINATION PROTEIN RMUC"/>
    <property type="match status" value="1"/>
</dbReference>
<sequence length="541" mass="59034">MDSQLLLILLLVATLVVAGLLVVLLRRQGSQGSGAELGAMREERDRLGEELRAEREAAREQAAESGRLLGRLGALEGAIAERDQVIDRLETARAGLQDALETERLAARSAGQSLQEREQALLAVREREGALAVELAELRDSYRHLQSEHAGVSANLQHARQAHTEMQTFLAEAQTKLSGAFTELAGKVFEEKGQLFEKNVQRASLQSRADIDALLKPFAERIGEFRSRVDTLYGEEARERASLLGAVTELKTLNQDMAQQAHALTRALKGSSKVRGDWGELMLESVLRGSGLEDGVHYDRQKGTVDEDGARLHPDIVVRLPDERCVVVDSKVNLIAWQEAMNADTPDEQNDALRRHAAGLRQHMRELSEKNYPKVLGDTALEVTIAFIPIEGALSAALGTDTALQTDAFDRRVVFASPNTLMALLRVVERLWTRDKIQREAIAISDTGGLVLDALIGFLADFDKVGKSLDDADKAFKNARRRLSESSQAVIPRARRLAELGAHGRRALTDELKPEADSGGVTSADAPAKQLLGAALGAGNR</sequence>
<accession>A0A7S6UFW8</accession>
<evidence type="ECO:0000313" key="6">
    <source>
        <dbReference type="EMBL" id="QOW19557.1"/>
    </source>
</evidence>
<dbReference type="KEGG" id="lcic:INQ41_00165"/>
<dbReference type="Pfam" id="PF02646">
    <property type="entry name" value="RmuC"/>
    <property type="match status" value="1"/>
</dbReference>
<evidence type="ECO:0000256" key="3">
    <source>
        <dbReference type="ARBA" id="ARBA00023054"/>
    </source>
</evidence>
<evidence type="ECO:0000256" key="1">
    <source>
        <dbReference type="ARBA" id="ARBA00003416"/>
    </source>
</evidence>
<dbReference type="PANTHER" id="PTHR30563:SF0">
    <property type="entry name" value="DNA RECOMBINATION PROTEIN RMUC"/>
    <property type="match status" value="1"/>
</dbReference>
<proteinExistence type="inferred from homology"/>
<dbReference type="EMBL" id="CP063656">
    <property type="protein sequence ID" value="QOW19557.1"/>
    <property type="molecule type" value="Genomic_DNA"/>
</dbReference>
<keyword evidence="3 5" id="KW-0175">Coiled coil</keyword>
<evidence type="ECO:0000256" key="5">
    <source>
        <dbReference type="SAM" id="Coils"/>
    </source>
</evidence>
<keyword evidence="7" id="KW-1185">Reference proteome</keyword>
<evidence type="ECO:0000256" key="2">
    <source>
        <dbReference type="ARBA" id="ARBA00009840"/>
    </source>
</evidence>
<evidence type="ECO:0000256" key="4">
    <source>
        <dbReference type="ARBA" id="ARBA00023172"/>
    </source>
</evidence>
<dbReference type="AlphaFoldDB" id="A0A7S6UFW8"/>